<dbReference type="Proteomes" id="UP000650524">
    <property type="component" value="Unassembled WGS sequence"/>
</dbReference>
<protein>
    <recommendedName>
        <fullName evidence="3">Antitoxin</fullName>
    </recommendedName>
</protein>
<organism evidence="1 2">
    <name type="scientific">Candidatus Desulfacyla euxinica</name>
    <dbReference type="NCBI Taxonomy" id="2841693"/>
    <lineage>
        <taxon>Bacteria</taxon>
        <taxon>Deltaproteobacteria</taxon>
        <taxon>Candidatus Desulfacyla</taxon>
    </lineage>
</organism>
<name>A0A8J6N3L2_9DELT</name>
<evidence type="ECO:0000313" key="2">
    <source>
        <dbReference type="Proteomes" id="UP000650524"/>
    </source>
</evidence>
<evidence type="ECO:0000313" key="1">
    <source>
        <dbReference type="EMBL" id="MBC8179085.1"/>
    </source>
</evidence>
<reference evidence="1 2" key="1">
    <citation type="submission" date="2020-08" db="EMBL/GenBank/DDBJ databases">
        <title>Bridging the membrane lipid divide: bacteria of the FCB group superphylum have the potential to synthesize archaeal ether lipids.</title>
        <authorList>
            <person name="Villanueva L."/>
            <person name="Von Meijenfeldt F.A.B."/>
            <person name="Westbye A.B."/>
            <person name="Yadav S."/>
            <person name="Hopmans E.C."/>
            <person name="Dutilh B.E."/>
            <person name="Sinninghe Damste J.S."/>
        </authorList>
    </citation>
    <scope>NUCLEOTIDE SEQUENCE [LARGE SCALE GENOMIC DNA]</scope>
    <source>
        <strain evidence="1">NIOZ-UU27</strain>
    </source>
</reference>
<proteinExistence type="predicted"/>
<sequence length="96" mass="11329">MKNRKKDKDWIKYYDERDILNEVTDDPADLVLAEGLRQEIFSGKRKRNLKNVTIKIDPLQIMAIKKLSTMKSIPYQTLIRHWLAEGIKQELDSVTQ</sequence>
<dbReference type="EMBL" id="JACNJD010000343">
    <property type="protein sequence ID" value="MBC8179085.1"/>
    <property type="molecule type" value="Genomic_DNA"/>
</dbReference>
<evidence type="ECO:0008006" key="3">
    <source>
        <dbReference type="Google" id="ProtNLM"/>
    </source>
</evidence>
<comment type="caution">
    <text evidence="1">The sequence shown here is derived from an EMBL/GenBank/DDBJ whole genome shotgun (WGS) entry which is preliminary data.</text>
</comment>
<gene>
    <name evidence="1" type="ORF">H8E19_16900</name>
</gene>
<dbReference type="AlphaFoldDB" id="A0A8J6N3L2"/>
<accession>A0A8J6N3L2</accession>